<feature type="binding site" evidence="10">
    <location>
        <position position="235"/>
    </location>
    <ligand>
        <name>Mn(2+)</name>
        <dbReference type="ChEBI" id="CHEBI:29035"/>
    </ligand>
</feature>
<dbReference type="NCBIfam" id="TIGR00287">
    <property type="entry name" value="cas1"/>
    <property type="match status" value="1"/>
</dbReference>
<dbReference type="Gene3D" id="1.20.120.920">
    <property type="entry name" value="CRISPR-associated endonuclease Cas1, C-terminal domain"/>
    <property type="match status" value="1"/>
</dbReference>
<evidence type="ECO:0000256" key="10">
    <source>
        <dbReference type="HAMAP-Rule" id="MF_01470"/>
    </source>
</evidence>
<dbReference type="InterPro" id="IPR002729">
    <property type="entry name" value="CRISPR-assoc_Cas1"/>
</dbReference>
<name>A0ABV5ZG63_9BACT</name>
<dbReference type="Proteomes" id="UP001589688">
    <property type="component" value="Unassembled WGS sequence"/>
</dbReference>
<evidence type="ECO:0000256" key="1">
    <source>
        <dbReference type="ARBA" id="ARBA00022722"/>
    </source>
</evidence>
<accession>A0ABV5ZG63</accession>
<dbReference type="EMBL" id="JBHLZF010000001">
    <property type="protein sequence ID" value="MFB9896367.1"/>
    <property type="molecule type" value="Genomic_DNA"/>
</dbReference>
<dbReference type="InterPro" id="IPR042206">
    <property type="entry name" value="CRISPR-assoc_Cas1_C"/>
</dbReference>
<evidence type="ECO:0000256" key="2">
    <source>
        <dbReference type="ARBA" id="ARBA00022723"/>
    </source>
</evidence>
<evidence type="ECO:0000313" key="11">
    <source>
        <dbReference type="EMBL" id="MFB9896367.1"/>
    </source>
</evidence>
<evidence type="ECO:0000256" key="5">
    <source>
        <dbReference type="ARBA" id="ARBA00022842"/>
    </source>
</evidence>
<proteinExistence type="inferred from homology"/>
<keyword evidence="1 10" id="KW-0540">Nuclease</keyword>
<keyword evidence="3 10" id="KW-0255">Endonuclease</keyword>
<dbReference type="InterPro" id="IPR019856">
    <property type="entry name" value="CRISPR-assoc_Cas1_DVULG"/>
</dbReference>
<feature type="binding site" evidence="10">
    <location>
        <position position="250"/>
    </location>
    <ligand>
        <name>Mn(2+)</name>
        <dbReference type="ChEBI" id="CHEBI:29035"/>
    </ligand>
</feature>
<evidence type="ECO:0000256" key="3">
    <source>
        <dbReference type="ARBA" id="ARBA00022759"/>
    </source>
</evidence>
<evidence type="ECO:0000256" key="6">
    <source>
        <dbReference type="ARBA" id="ARBA00023118"/>
    </source>
</evidence>
<dbReference type="GO" id="GO:0004519">
    <property type="term" value="F:endonuclease activity"/>
    <property type="evidence" value="ECO:0007669"/>
    <property type="project" value="UniProtKB-KW"/>
</dbReference>
<keyword evidence="12" id="KW-1185">Reference proteome</keyword>
<evidence type="ECO:0000256" key="4">
    <source>
        <dbReference type="ARBA" id="ARBA00022801"/>
    </source>
</evidence>
<keyword evidence="2 10" id="KW-0479">Metal-binding</keyword>
<reference evidence="11 12" key="1">
    <citation type="submission" date="2024-09" db="EMBL/GenBank/DDBJ databases">
        <authorList>
            <person name="Sun Q."/>
            <person name="Mori K."/>
        </authorList>
    </citation>
    <scope>NUCLEOTIDE SEQUENCE [LARGE SCALE GENOMIC DNA]</scope>
    <source>
        <strain evidence="11 12">ATCC 51272</strain>
    </source>
</reference>
<dbReference type="PANTHER" id="PTHR34353">
    <property type="entry name" value="CRISPR-ASSOCIATED ENDONUCLEASE CAS1 1"/>
    <property type="match status" value="1"/>
</dbReference>
<dbReference type="HAMAP" id="MF_01470">
    <property type="entry name" value="Cas1"/>
    <property type="match status" value="1"/>
</dbReference>
<dbReference type="PANTHER" id="PTHR34353:SF2">
    <property type="entry name" value="CRISPR-ASSOCIATED ENDONUCLEASE CAS1 1"/>
    <property type="match status" value="1"/>
</dbReference>
<dbReference type="CDD" id="cd09721">
    <property type="entry name" value="Cas1_I-C"/>
    <property type="match status" value="1"/>
</dbReference>
<comment type="function">
    <text evidence="10">CRISPR (clustered regularly interspaced short palindromic repeat), is an adaptive immune system that provides protection against mobile genetic elements (viruses, transposable elements and conjugative plasmids). CRISPR clusters contain spacers, sequences complementary to antecedent mobile elements, and target invading nucleic acids. CRISPR clusters are transcribed and processed into CRISPR RNA (crRNA). Acts as a dsDNA endonuclease. Involved in the integration of spacer DNA into the CRISPR cassette.</text>
</comment>
<organism evidence="11 12">
    <name type="scientific">Hallella seregens ATCC 51272</name>
    <dbReference type="NCBI Taxonomy" id="1336250"/>
    <lineage>
        <taxon>Bacteria</taxon>
        <taxon>Pseudomonadati</taxon>
        <taxon>Bacteroidota</taxon>
        <taxon>Bacteroidia</taxon>
        <taxon>Bacteroidales</taxon>
        <taxon>Prevotellaceae</taxon>
        <taxon>Hallella</taxon>
    </lineage>
</organism>
<evidence type="ECO:0000313" key="12">
    <source>
        <dbReference type="Proteomes" id="UP001589688"/>
    </source>
</evidence>
<comment type="cofactor">
    <cofactor evidence="10">
        <name>Mg(2+)</name>
        <dbReference type="ChEBI" id="CHEBI:18420"/>
    </cofactor>
    <cofactor evidence="10">
        <name>Mn(2+)</name>
        <dbReference type="ChEBI" id="CHEBI:29035"/>
    </cofactor>
</comment>
<keyword evidence="6 10" id="KW-0051">Antiviral defense</keyword>
<dbReference type="RefSeq" id="WP_027951984.1">
    <property type="nucleotide sequence ID" value="NZ_JADU01000010.1"/>
</dbReference>
<keyword evidence="8 10" id="KW-0464">Manganese</keyword>
<dbReference type="EC" id="3.1.-.-" evidence="10"/>
<sequence length="344" mass="39059">MRKLLNTLYVTNPDIYLTKDGENIIAKLRNDEVLRVPILNIEGIVCFNRMGASPYLMNLCVERGVGLCFLSPNGKFLARVVGSINGNVLLRRKQYRLADDEAFSLSISSTIVAGKIFNSRKIIERFKRDYADRISNLQAVEEVSCNLSLNKRFALRASNKDILRGIEGDAAVNYFSLFNDMIINQKESFAFHGRNRRPPKDKTNAMLSFVYTLLAHEVQSALETVGLDPYVGFLHTDRPGRISLALDLMEEFRGYLGDRLVLSLINRNQVTSNDFLDNGADNVLMTDSCKRNILSAWQKRKKESILHPYLKEQVPIGLLPYIQAMLLARFLRGDLDGYPVFLIQ</sequence>
<dbReference type="NCBIfam" id="TIGR03640">
    <property type="entry name" value="cas1_DVULG"/>
    <property type="match status" value="1"/>
</dbReference>
<evidence type="ECO:0000256" key="8">
    <source>
        <dbReference type="ARBA" id="ARBA00023211"/>
    </source>
</evidence>
<keyword evidence="5 10" id="KW-0460">Magnesium</keyword>
<comment type="similarity">
    <text evidence="10">Belongs to the CRISPR-associated endonuclease Cas1 family.</text>
</comment>
<keyword evidence="7 10" id="KW-0238">DNA-binding</keyword>
<comment type="subunit">
    <text evidence="9 10">Homodimer, forms a heterotetramer with a Cas2 homodimer.</text>
</comment>
<protein>
    <recommendedName>
        <fullName evidence="10">CRISPR-associated endonuclease Cas1</fullName>
        <ecNumber evidence="10">3.1.-.-</ecNumber>
    </recommendedName>
</protein>
<gene>
    <name evidence="11" type="primary">cas1c</name>
    <name evidence="10" type="synonym">cas1</name>
    <name evidence="11" type="ORF">ACFFK8_00630</name>
</gene>
<evidence type="ECO:0000256" key="7">
    <source>
        <dbReference type="ARBA" id="ARBA00023125"/>
    </source>
</evidence>
<dbReference type="Gene3D" id="3.100.10.20">
    <property type="entry name" value="CRISPR-associated endonuclease Cas1, N-terminal domain"/>
    <property type="match status" value="1"/>
</dbReference>
<evidence type="ECO:0000256" key="9">
    <source>
        <dbReference type="ARBA" id="ARBA00038592"/>
    </source>
</evidence>
<keyword evidence="4 10" id="KW-0378">Hydrolase</keyword>
<dbReference type="InterPro" id="IPR050646">
    <property type="entry name" value="Cas1"/>
</dbReference>
<comment type="caution">
    <text evidence="11">The sequence shown here is derived from an EMBL/GenBank/DDBJ whole genome shotgun (WGS) entry which is preliminary data.</text>
</comment>
<feature type="binding site" evidence="10">
    <location>
        <position position="167"/>
    </location>
    <ligand>
        <name>Mn(2+)</name>
        <dbReference type="ChEBI" id="CHEBI:29035"/>
    </ligand>
</feature>
<dbReference type="Pfam" id="PF01867">
    <property type="entry name" value="Cas_Cas1"/>
    <property type="match status" value="1"/>
</dbReference>
<dbReference type="InterPro" id="IPR042211">
    <property type="entry name" value="CRISPR-assoc_Cas1_N"/>
</dbReference>